<evidence type="ECO:0000256" key="5">
    <source>
        <dbReference type="ARBA" id="ARBA00022801"/>
    </source>
</evidence>
<name>A0A089ZHS0_METFO</name>
<accession>A0A089ZHS0</accession>
<keyword evidence="6 8" id="KW-0460">Magnesium</keyword>
<evidence type="ECO:0000313" key="11">
    <source>
        <dbReference type="Proteomes" id="UP000029661"/>
    </source>
</evidence>
<dbReference type="EC" id="3.1.-.-" evidence="8"/>
<keyword evidence="5 8" id="KW-0378">Hydrolase</keyword>
<evidence type="ECO:0000256" key="1">
    <source>
        <dbReference type="ARBA" id="ARBA00001946"/>
    </source>
</evidence>
<feature type="binding site" evidence="8">
    <location>
        <position position="6"/>
    </location>
    <ligand>
        <name>Mg(2+)</name>
        <dbReference type="ChEBI" id="CHEBI:18420"/>
    </ligand>
</feature>
<evidence type="ECO:0000256" key="8">
    <source>
        <dbReference type="HAMAP-Rule" id="MF_00265"/>
    </source>
</evidence>
<feature type="domain" description="PIN" evidence="9">
    <location>
        <begin position="4"/>
        <end position="126"/>
    </location>
</feature>
<comment type="function">
    <text evidence="8">Toxic component of a toxin-antitoxin (TA) system. An RNase.</text>
</comment>
<dbReference type="InterPro" id="IPR022907">
    <property type="entry name" value="VapC_family"/>
</dbReference>
<keyword evidence="4 8" id="KW-0479">Metal-binding</keyword>
<keyword evidence="8" id="KW-0800">Toxin</keyword>
<evidence type="ECO:0000313" key="10">
    <source>
        <dbReference type="EMBL" id="AIS31973.1"/>
    </source>
</evidence>
<dbReference type="GeneID" id="24792314"/>
<organism evidence="10 11">
    <name type="scientific">Methanobacterium formicicum</name>
    <dbReference type="NCBI Taxonomy" id="2162"/>
    <lineage>
        <taxon>Archaea</taxon>
        <taxon>Methanobacteriati</taxon>
        <taxon>Methanobacteriota</taxon>
        <taxon>Methanomada group</taxon>
        <taxon>Methanobacteria</taxon>
        <taxon>Methanobacteriales</taxon>
        <taxon>Methanobacteriaceae</taxon>
        <taxon>Methanobacterium</taxon>
    </lineage>
</organism>
<comment type="similarity">
    <text evidence="7 8">Belongs to the PINc/VapC protein family.</text>
</comment>
<evidence type="ECO:0000256" key="6">
    <source>
        <dbReference type="ARBA" id="ARBA00022842"/>
    </source>
</evidence>
<evidence type="ECO:0000256" key="3">
    <source>
        <dbReference type="ARBA" id="ARBA00022722"/>
    </source>
</evidence>
<dbReference type="Pfam" id="PF01850">
    <property type="entry name" value="PIN"/>
    <property type="match status" value="1"/>
</dbReference>
<dbReference type="RefSeq" id="WP_048085113.1">
    <property type="nucleotide sequence ID" value="NZ_CP006933.1"/>
</dbReference>
<dbReference type="Gene3D" id="3.40.50.1010">
    <property type="entry name" value="5'-nuclease"/>
    <property type="match status" value="1"/>
</dbReference>
<evidence type="ECO:0000256" key="4">
    <source>
        <dbReference type="ARBA" id="ARBA00022723"/>
    </source>
</evidence>
<dbReference type="CDD" id="cd09881">
    <property type="entry name" value="PIN_VapC4-5_FitB-like"/>
    <property type="match status" value="1"/>
</dbReference>
<keyword evidence="3 8" id="KW-0540">Nuclease</keyword>
<feature type="binding site" evidence="8">
    <location>
        <position position="99"/>
    </location>
    <ligand>
        <name>Mg(2+)</name>
        <dbReference type="ChEBI" id="CHEBI:18420"/>
    </ligand>
</feature>
<gene>
    <name evidence="8" type="primary">vapC</name>
    <name evidence="10" type="ORF">BRM9_1157</name>
</gene>
<dbReference type="KEGG" id="mfc:BRM9_1157"/>
<comment type="cofactor">
    <cofactor evidence="1 8">
        <name>Mg(2+)</name>
        <dbReference type="ChEBI" id="CHEBI:18420"/>
    </cofactor>
</comment>
<evidence type="ECO:0000259" key="9">
    <source>
        <dbReference type="Pfam" id="PF01850"/>
    </source>
</evidence>
<dbReference type="EMBL" id="CP006933">
    <property type="protein sequence ID" value="AIS31973.1"/>
    <property type="molecule type" value="Genomic_DNA"/>
</dbReference>
<dbReference type="GO" id="GO:0000287">
    <property type="term" value="F:magnesium ion binding"/>
    <property type="evidence" value="ECO:0007669"/>
    <property type="project" value="UniProtKB-UniRule"/>
</dbReference>
<dbReference type="PANTHER" id="PTHR33653">
    <property type="entry name" value="RIBONUCLEASE VAPC2"/>
    <property type="match status" value="1"/>
</dbReference>
<dbReference type="HAMAP" id="MF_00265">
    <property type="entry name" value="VapC_Nob1"/>
    <property type="match status" value="1"/>
</dbReference>
<dbReference type="GO" id="GO:0090729">
    <property type="term" value="F:toxin activity"/>
    <property type="evidence" value="ECO:0007669"/>
    <property type="project" value="UniProtKB-KW"/>
</dbReference>
<sequence length="138" mass="15550">MKFFIDTSVFVDVLRTEFKPSSKRFLESIEKENKGFSSVITTAELSVGAYRSNREDSIRRTLDLLSIVDLVDVNEVIALESGKIFADLMDKGKIIELNDCIIAASSLSLGIKRIITRNIEHFHRIKGVEAIEPEELGF</sequence>
<protein>
    <recommendedName>
        <fullName evidence="8">Ribonuclease VapC</fullName>
        <shortName evidence="8">RNase VapC</shortName>
        <ecNumber evidence="8">3.1.-.-</ecNumber>
    </recommendedName>
    <alternativeName>
        <fullName evidence="8">Putative toxin VapC</fullName>
    </alternativeName>
</protein>
<dbReference type="Proteomes" id="UP000029661">
    <property type="component" value="Chromosome"/>
</dbReference>
<evidence type="ECO:0000256" key="2">
    <source>
        <dbReference type="ARBA" id="ARBA00022649"/>
    </source>
</evidence>
<dbReference type="InterPro" id="IPR002716">
    <property type="entry name" value="PIN_dom"/>
</dbReference>
<dbReference type="OrthoDB" id="38049at2157"/>
<dbReference type="STRING" id="2162.BRM9_1157"/>
<dbReference type="GO" id="GO:0016787">
    <property type="term" value="F:hydrolase activity"/>
    <property type="evidence" value="ECO:0007669"/>
    <property type="project" value="UniProtKB-KW"/>
</dbReference>
<evidence type="ECO:0000256" key="7">
    <source>
        <dbReference type="ARBA" id="ARBA00038093"/>
    </source>
</evidence>
<dbReference type="PANTHER" id="PTHR33653:SF1">
    <property type="entry name" value="RIBONUCLEASE VAPC2"/>
    <property type="match status" value="1"/>
</dbReference>
<keyword evidence="2 8" id="KW-1277">Toxin-antitoxin system</keyword>
<dbReference type="InterPro" id="IPR029060">
    <property type="entry name" value="PIN-like_dom_sf"/>
</dbReference>
<dbReference type="GO" id="GO:0004540">
    <property type="term" value="F:RNA nuclease activity"/>
    <property type="evidence" value="ECO:0007669"/>
    <property type="project" value="InterPro"/>
</dbReference>
<dbReference type="SUPFAM" id="SSF88723">
    <property type="entry name" value="PIN domain-like"/>
    <property type="match status" value="1"/>
</dbReference>
<dbReference type="InterPro" id="IPR050556">
    <property type="entry name" value="Type_II_TA_system_RNase"/>
</dbReference>
<reference evidence="10 11" key="1">
    <citation type="submission" date="2013-12" db="EMBL/GenBank/DDBJ databases">
        <title>The complete genome sequence of Methanobacterium sp. BRM9.</title>
        <authorList>
            <consortium name="Pastoral Greenhouse Gas Research Consortium"/>
            <person name="Kelly W.J."/>
            <person name="Leahy S.C."/>
            <person name="Perry R."/>
            <person name="Li D."/>
            <person name="Altermann E."/>
            <person name="Lambie S.C."/>
            <person name="Attwood G.T."/>
        </authorList>
    </citation>
    <scope>NUCLEOTIDE SEQUENCE [LARGE SCALE GENOMIC DNA]</scope>
    <source>
        <strain evidence="10 11">BRM9</strain>
    </source>
</reference>
<proteinExistence type="inferred from homology"/>
<dbReference type="AlphaFoldDB" id="A0A089ZHS0"/>